<reference evidence="17" key="1">
    <citation type="journal article" date="2020" name="Syst. Entomol.">
        <title>Museomics reveals extensive cryptic diversity of Australian prionine longhorn beetles with implications for their classification and conservation.</title>
        <authorList>
            <person name="Jin M."/>
            <person name="Zwick A."/>
            <person name="Slipinski A."/>
            <person name="Keyzer R."/>
            <person name="Pang H."/>
        </authorList>
    </citation>
    <scope>NUCLEOTIDE SEQUENCE</scope>
</reference>
<dbReference type="GO" id="GO:0031966">
    <property type="term" value="C:mitochondrial membrane"/>
    <property type="evidence" value="ECO:0007669"/>
    <property type="project" value="UniProtKB-SubCell"/>
</dbReference>
<dbReference type="PANTHER" id="PTHR11435">
    <property type="entry name" value="NADH UBIQUINONE OXIDOREDUCTASE SUBUNIT ND6"/>
    <property type="match status" value="1"/>
</dbReference>
<dbReference type="AlphaFoldDB" id="A0A6H0N1X0"/>
<feature type="transmembrane region" description="Helical" evidence="16">
    <location>
        <begin position="140"/>
        <end position="158"/>
    </location>
</feature>
<evidence type="ECO:0000256" key="6">
    <source>
        <dbReference type="ARBA" id="ARBA00022660"/>
    </source>
</evidence>
<organism evidence="17">
    <name type="scientific">Cacodacnus planicollis</name>
    <dbReference type="NCBI Taxonomy" id="2546587"/>
    <lineage>
        <taxon>Eukaryota</taxon>
        <taxon>Metazoa</taxon>
        <taxon>Ecdysozoa</taxon>
        <taxon>Arthropoda</taxon>
        <taxon>Hexapoda</taxon>
        <taxon>Insecta</taxon>
        <taxon>Pterygota</taxon>
        <taxon>Neoptera</taxon>
        <taxon>Endopterygota</taxon>
        <taxon>Coleoptera</taxon>
        <taxon>Polyphaga</taxon>
        <taxon>Cucujiformia</taxon>
        <taxon>Chrysomeloidea</taxon>
        <taxon>Cerambycidae</taxon>
        <taxon>Prioninae</taxon>
        <taxon>Callipogonini</taxon>
        <taxon>Cacodacnus</taxon>
    </lineage>
</organism>
<evidence type="ECO:0000256" key="8">
    <source>
        <dbReference type="ARBA" id="ARBA00022967"/>
    </source>
</evidence>
<proteinExistence type="inferred from homology"/>
<keyword evidence="13 16" id="KW-0472">Membrane</keyword>
<feature type="transmembrane region" description="Helical" evidence="16">
    <location>
        <begin position="80"/>
        <end position="101"/>
    </location>
</feature>
<sequence>MILTFIMFSLCLSSIIFILLDHPLSFGFILLTQTLMISLATGMLSFSYWFSYILFLIMVGGMLVLFIYMTSVASNEKFKFSIKILSLFSISIIVFLSFIIIDKFLMNTTMFSVELINQNQSFEKNSFLSKFFNWPLSTNMFMIIIYLLITLIMVVKITNIQYGPLRQKF</sequence>
<keyword evidence="5" id="KW-0813">Transport</keyword>
<evidence type="ECO:0000256" key="16">
    <source>
        <dbReference type="SAM" id="Phobius"/>
    </source>
</evidence>
<evidence type="ECO:0000256" key="12">
    <source>
        <dbReference type="ARBA" id="ARBA00023128"/>
    </source>
</evidence>
<evidence type="ECO:0000256" key="15">
    <source>
        <dbReference type="ARBA" id="ARBA00049551"/>
    </source>
</evidence>
<keyword evidence="11" id="KW-0520">NAD</keyword>
<evidence type="ECO:0000256" key="9">
    <source>
        <dbReference type="ARBA" id="ARBA00022982"/>
    </source>
</evidence>
<evidence type="ECO:0000256" key="4">
    <source>
        <dbReference type="ARBA" id="ARBA00021095"/>
    </source>
</evidence>
<evidence type="ECO:0000256" key="5">
    <source>
        <dbReference type="ARBA" id="ARBA00022448"/>
    </source>
</evidence>
<evidence type="ECO:0000256" key="3">
    <source>
        <dbReference type="ARBA" id="ARBA00012944"/>
    </source>
</evidence>
<keyword evidence="12 17" id="KW-0496">Mitochondrion</keyword>
<comment type="similarity">
    <text evidence="2">Belongs to the complex I subunit 6 family.</text>
</comment>
<protein>
    <recommendedName>
        <fullName evidence="4">NADH-ubiquinone oxidoreductase chain 6</fullName>
        <ecNumber evidence="3">7.1.1.2</ecNumber>
    </recommendedName>
    <alternativeName>
        <fullName evidence="14">NADH dehydrogenase subunit 6</fullName>
    </alternativeName>
</protein>
<comment type="subcellular location">
    <subcellularLocation>
        <location evidence="1">Mitochondrion membrane</location>
        <topology evidence="1">Multi-pass membrane protein</topology>
    </subcellularLocation>
</comment>
<evidence type="ECO:0000256" key="2">
    <source>
        <dbReference type="ARBA" id="ARBA00005698"/>
    </source>
</evidence>
<accession>A0A6H0N1X0</accession>
<evidence type="ECO:0000256" key="11">
    <source>
        <dbReference type="ARBA" id="ARBA00023027"/>
    </source>
</evidence>
<evidence type="ECO:0000256" key="7">
    <source>
        <dbReference type="ARBA" id="ARBA00022692"/>
    </source>
</evidence>
<dbReference type="EMBL" id="MK614543">
    <property type="protein sequence ID" value="QIV24676.1"/>
    <property type="molecule type" value="Genomic_DNA"/>
</dbReference>
<comment type="catalytic activity">
    <reaction evidence="15">
        <text>a ubiquinone + NADH + 5 H(+)(in) = a ubiquinol + NAD(+) + 4 H(+)(out)</text>
        <dbReference type="Rhea" id="RHEA:29091"/>
        <dbReference type="Rhea" id="RHEA-COMP:9565"/>
        <dbReference type="Rhea" id="RHEA-COMP:9566"/>
        <dbReference type="ChEBI" id="CHEBI:15378"/>
        <dbReference type="ChEBI" id="CHEBI:16389"/>
        <dbReference type="ChEBI" id="CHEBI:17976"/>
        <dbReference type="ChEBI" id="CHEBI:57540"/>
        <dbReference type="ChEBI" id="CHEBI:57945"/>
        <dbReference type="EC" id="7.1.1.2"/>
    </reaction>
</comment>
<evidence type="ECO:0000256" key="14">
    <source>
        <dbReference type="ARBA" id="ARBA00031019"/>
    </source>
</evidence>
<evidence type="ECO:0000256" key="13">
    <source>
        <dbReference type="ARBA" id="ARBA00023136"/>
    </source>
</evidence>
<keyword evidence="8" id="KW-1278">Translocase</keyword>
<evidence type="ECO:0000256" key="10">
    <source>
        <dbReference type="ARBA" id="ARBA00022989"/>
    </source>
</evidence>
<keyword evidence="9" id="KW-0249">Electron transport</keyword>
<keyword evidence="10 16" id="KW-1133">Transmembrane helix</keyword>
<dbReference type="InterPro" id="IPR050269">
    <property type="entry name" value="ComplexI_Subunit6"/>
</dbReference>
<dbReference type="EC" id="7.1.1.2" evidence="3"/>
<evidence type="ECO:0000313" key="17">
    <source>
        <dbReference type="EMBL" id="QIV24676.1"/>
    </source>
</evidence>
<dbReference type="GO" id="GO:0008137">
    <property type="term" value="F:NADH dehydrogenase (ubiquinone) activity"/>
    <property type="evidence" value="ECO:0007669"/>
    <property type="project" value="UniProtKB-EC"/>
</dbReference>
<evidence type="ECO:0000256" key="1">
    <source>
        <dbReference type="ARBA" id="ARBA00004225"/>
    </source>
</evidence>
<keyword evidence="7 16" id="KW-0812">Transmembrane</keyword>
<keyword evidence="6" id="KW-0679">Respiratory chain</keyword>
<geneLocation type="mitochondrion" evidence="17"/>
<feature type="transmembrane region" description="Helical" evidence="16">
    <location>
        <begin position="46"/>
        <end position="68"/>
    </location>
</feature>
<dbReference type="PANTHER" id="PTHR11435:SF1">
    <property type="entry name" value="NADH-UBIQUINONE OXIDOREDUCTASE CHAIN 6"/>
    <property type="match status" value="1"/>
</dbReference>
<name>A0A6H0N1X0_9CUCU</name>
<gene>
    <name evidence="17" type="primary">ND6</name>
</gene>